<evidence type="ECO:0000256" key="1">
    <source>
        <dbReference type="ARBA" id="ARBA00004651"/>
    </source>
</evidence>
<dbReference type="EMBL" id="FPLD01000102">
    <property type="protein sequence ID" value="SGZ12451.1"/>
    <property type="molecule type" value="Genomic_DNA"/>
</dbReference>
<feature type="domain" description="Acyltransferase 3" evidence="8">
    <location>
        <begin position="5"/>
        <end position="320"/>
    </location>
</feature>
<feature type="transmembrane region" description="Helical" evidence="7">
    <location>
        <begin position="31"/>
        <end position="53"/>
    </location>
</feature>
<name>A0A1L0AHD4_9GAMM</name>
<accession>A0A1L0AHD4</accession>
<keyword evidence="3" id="KW-1003">Cell membrane</keyword>
<evidence type="ECO:0000256" key="7">
    <source>
        <dbReference type="SAM" id="Phobius"/>
    </source>
</evidence>
<evidence type="ECO:0000256" key="6">
    <source>
        <dbReference type="ARBA" id="ARBA00023136"/>
    </source>
</evidence>
<dbReference type="GO" id="GO:0005886">
    <property type="term" value="C:plasma membrane"/>
    <property type="evidence" value="ECO:0007669"/>
    <property type="project" value="UniProtKB-SubCell"/>
</dbReference>
<evidence type="ECO:0000256" key="2">
    <source>
        <dbReference type="ARBA" id="ARBA00007400"/>
    </source>
</evidence>
<dbReference type="OrthoDB" id="7579632at2"/>
<reference evidence="9 10" key="1">
    <citation type="submission" date="2016-11" db="EMBL/GenBank/DDBJ databases">
        <authorList>
            <person name="Jaros S."/>
            <person name="Januszkiewicz K."/>
            <person name="Wedrychowicz H."/>
        </authorList>
    </citation>
    <scope>NUCLEOTIDE SEQUENCE [LARGE SCALE GENOMIC DNA]</scope>
    <source>
        <strain evidence="9">NVI 5450</strain>
    </source>
</reference>
<evidence type="ECO:0000256" key="4">
    <source>
        <dbReference type="ARBA" id="ARBA00022692"/>
    </source>
</evidence>
<dbReference type="InterPro" id="IPR002656">
    <property type="entry name" value="Acyl_transf_3_dom"/>
</dbReference>
<dbReference type="PANTHER" id="PTHR40074:SF2">
    <property type="entry name" value="O-ACETYLTRANSFERASE WECH"/>
    <property type="match status" value="1"/>
</dbReference>
<organism evidence="9 10">
    <name type="scientific">Moritella viscosa</name>
    <dbReference type="NCBI Taxonomy" id="80854"/>
    <lineage>
        <taxon>Bacteria</taxon>
        <taxon>Pseudomonadati</taxon>
        <taxon>Pseudomonadota</taxon>
        <taxon>Gammaproteobacteria</taxon>
        <taxon>Alteromonadales</taxon>
        <taxon>Moritellaceae</taxon>
        <taxon>Moritella</taxon>
    </lineage>
</organism>
<gene>
    <name evidence="9" type="ORF">NVI5450_3839</name>
</gene>
<feature type="transmembrane region" description="Helical" evidence="7">
    <location>
        <begin position="202"/>
        <end position="224"/>
    </location>
</feature>
<dbReference type="PANTHER" id="PTHR40074">
    <property type="entry name" value="O-ACETYLTRANSFERASE WECH"/>
    <property type="match status" value="1"/>
</dbReference>
<evidence type="ECO:0000259" key="8">
    <source>
        <dbReference type="Pfam" id="PF01757"/>
    </source>
</evidence>
<feature type="transmembrane region" description="Helical" evidence="7">
    <location>
        <begin position="7"/>
        <end position="25"/>
    </location>
</feature>
<feature type="transmembrane region" description="Helical" evidence="7">
    <location>
        <begin position="265"/>
        <end position="287"/>
    </location>
</feature>
<sequence length="338" mass="38300">MFITSFHYFRGFAILIIIAGHVHVGNSEVDFPIFTNLVSGSTALFVFISGYLFQHLQKGVFNYPLYLNKKLKYVILPYLICSTPAIINIAMTGNFHPLLGNVTTIEGSVINIFTGRHVTAYWYVPFAALLFISAPIIVKFSLLKHNMQLLILFTFSIIAIYAHRPIGGLNPFHSFIYYIPFYLFGIYAVVNRDSIEKIKKYNVIFLIITLLLAYIQIRLMGIIGSSHKDLFTFSGIDIMYLQKVSLLLFVMTSLDLIENKNVKPLSFFANISFSLYFIHGYVLILLARLSINDTLLNYGFNESGAMLIKFTLVVAISSLLSISIIKLLGKRSRYFIGS</sequence>
<dbReference type="AlphaFoldDB" id="A0A1L0AHD4"/>
<comment type="similarity">
    <text evidence="2">Belongs to the acyltransferase 3 family.</text>
</comment>
<dbReference type="RefSeq" id="WP_075497880.1">
    <property type="nucleotide sequence ID" value="NZ_CAWRBC010000118.1"/>
</dbReference>
<evidence type="ECO:0000313" key="10">
    <source>
        <dbReference type="Proteomes" id="UP000183794"/>
    </source>
</evidence>
<feature type="transmembrane region" description="Helical" evidence="7">
    <location>
        <begin position="149"/>
        <end position="166"/>
    </location>
</feature>
<comment type="subcellular location">
    <subcellularLocation>
        <location evidence="1">Cell membrane</location>
        <topology evidence="1">Multi-pass membrane protein</topology>
    </subcellularLocation>
</comment>
<evidence type="ECO:0000256" key="3">
    <source>
        <dbReference type="ARBA" id="ARBA00022475"/>
    </source>
</evidence>
<feature type="transmembrane region" description="Helical" evidence="7">
    <location>
        <begin position="230"/>
        <end position="253"/>
    </location>
</feature>
<feature type="transmembrane region" description="Helical" evidence="7">
    <location>
        <begin position="120"/>
        <end position="142"/>
    </location>
</feature>
<feature type="transmembrane region" description="Helical" evidence="7">
    <location>
        <begin position="172"/>
        <end position="190"/>
    </location>
</feature>
<protein>
    <recommendedName>
        <fullName evidence="8">Acyltransferase 3 domain-containing protein</fullName>
    </recommendedName>
</protein>
<proteinExistence type="inferred from homology"/>
<dbReference type="Pfam" id="PF01757">
    <property type="entry name" value="Acyl_transf_3"/>
    <property type="match status" value="1"/>
</dbReference>
<feature type="transmembrane region" description="Helical" evidence="7">
    <location>
        <begin position="307"/>
        <end position="328"/>
    </location>
</feature>
<keyword evidence="5 7" id="KW-1133">Transmembrane helix</keyword>
<dbReference type="Proteomes" id="UP000183794">
    <property type="component" value="Unassembled WGS sequence"/>
</dbReference>
<keyword evidence="4 7" id="KW-0812">Transmembrane</keyword>
<dbReference type="GO" id="GO:0009246">
    <property type="term" value="P:enterobacterial common antigen biosynthetic process"/>
    <property type="evidence" value="ECO:0007669"/>
    <property type="project" value="TreeGrafter"/>
</dbReference>
<keyword evidence="6 7" id="KW-0472">Membrane</keyword>
<dbReference type="GO" id="GO:0016413">
    <property type="term" value="F:O-acetyltransferase activity"/>
    <property type="evidence" value="ECO:0007669"/>
    <property type="project" value="TreeGrafter"/>
</dbReference>
<evidence type="ECO:0000313" key="9">
    <source>
        <dbReference type="EMBL" id="SGZ12451.1"/>
    </source>
</evidence>
<evidence type="ECO:0000256" key="5">
    <source>
        <dbReference type="ARBA" id="ARBA00022989"/>
    </source>
</evidence>
<feature type="transmembrane region" description="Helical" evidence="7">
    <location>
        <begin position="73"/>
        <end position="91"/>
    </location>
</feature>